<reference evidence="2 3" key="1">
    <citation type="submission" date="2023-06" db="EMBL/GenBank/DDBJ databases">
        <authorList>
            <person name="Yushchuk O."/>
            <person name="Binda E."/>
            <person name="Ruckert-Reed C."/>
            <person name="Fedorenko V."/>
            <person name="Kalinowski J."/>
            <person name="Marinelli F."/>
        </authorList>
    </citation>
    <scope>NUCLEOTIDE SEQUENCE [LARGE SCALE GENOMIC DNA]</scope>
    <source>
        <strain evidence="2 3">NRRL 3884</strain>
    </source>
</reference>
<feature type="transmembrane region" description="Helical" evidence="1">
    <location>
        <begin position="96"/>
        <end position="117"/>
    </location>
</feature>
<sequence length="324" mass="34550">MRKRIAPAVGLFFLSPLVAEFLLGNLPITFLPAVLALAPLYGGGALLIRELVRRRGLGWPNILILAVAYGVLEEGLTTQSLFNPNYADQHLLVDGFVPAFGIAVPWTMYVIGIHVFWSICAPIMMMEVISGERRTTPWLGRAGLIVTGVLFLIGIAITTAINMSQWPYTATAGQFTATGIVLALLIAAGLLVRITFRPRPGTAPSALVVLITTLVAGAVFQGLTLDVVHVPTWVGVAVWAVDVAVYLTLLARWSARAGWTDLHRLAIAAGALITYAWHSFAETPVGAAAVAVDLIGNAVFTAGAVALIWYAYRKVTARAALVEA</sequence>
<dbReference type="Proteomes" id="UP001240150">
    <property type="component" value="Chromosome"/>
</dbReference>
<proteinExistence type="predicted"/>
<feature type="transmembrane region" description="Helical" evidence="1">
    <location>
        <begin position="206"/>
        <end position="224"/>
    </location>
</feature>
<keyword evidence="1" id="KW-0812">Transmembrane</keyword>
<keyword evidence="1" id="KW-0472">Membrane</keyword>
<dbReference type="EMBL" id="CP126980">
    <property type="protein sequence ID" value="WIM98671.1"/>
    <property type="molecule type" value="Genomic_DNA"/>
</dbReference>
<gene>
    <name evidence="2" type="ORF">ACTOB_002278</name>
</gene>
<feature type="transmembrane region" description="Helical" evidence="1">
    <location>
        <begin position="57"/>
        <end position="76"/>
    </location>
</feature>
<feature type="transmembrane region" description="Helical" evidence="1">
    <location>
        <begin position="230"/>
        <end position="250"/>
    </location>
</feature>
<organism evidence="2 3">
    <name type="scientific">Actinoplanes oblitus</name>
    <dbReference type="NCBI Taxonomy" id="3040509"/>
    <lineage>
        <taxon>Bacteria</taxon>
        <taxon>Bacillati</taxon>
        <taxon>Actinomycetota</taxon>
        <taxon>Actinomycetes</taxon>
        <taxon>Micromonosporales</taxon>
        <taxon>Micromonosporaceae</taxon>
        <taxon>Actinoplanes</taxon>
    </lineage>
</organism>
<name>A0ABY8WNR9_9ACTN</name>
<evidence type="ECO:0000313" key="2">
    <source>
        <dbReference type="EMBL" id="WIM98671.1"/>
    </source>
</evidence>
<feature type="transmembrane region" description="Helical" evidence="1">
    <location>
        <begin position="29"/>
        <end position="48"/>
    </location>
</feature>
<keyword evidence="3" id="KW-1185">Reference proteome</keyword>
<feature type="transmembrane region" description="Helical" evidence="1">
    <location>
        <begin position="286"/>
        <end position="312"/>
    </location>
</feature>
<accession>A0ABY8WNR9</accession>
<keyword evidence="1" id="KW-1133">Transmembrane helix</keyword>
<feature type="transmembrane region" description="Helical" evidence="1">
    <location>
        <begin position="173"/>
        <end position="194"/>
    </location>
</feature>
<evidence type="ECO:0000256" key="1">
    <source>
        <dbReference type="SAM" id="Phobius"/>
    </source>
</evidence>
<evidence type="ECO:0000313" key="3">
    <source>
        <dbReference type="Proteomes" id="UP001240150"/>
    </source>
</evidence>
<feature type="transmembrane region" description="Helical" evidence="1">
    <location>
        <begin position="138"/>
        <end position="161"/>
    </location>
</feature>
<feature type="transmembrane region" description="Helical" evidence="1">
    <location>
        <begin position="262"/>
        <end position="280"/>
    </location>
</feature>
<dbReference type="RefSeq" id="WP_284920052.1">
    <property type="nucleotide sequence ID" value="NZ_CP126980.1"/>
</dbReference>
<protein>
    <submittedName>
        <fullName evidence="2">Uncharacterized protein</fullName>
    </submittedName>
</protein>